<dbReference type="InterPro" id="IPR014743">
    <property type="entry name" value="Cl-channel_core"/>
</dbReference>
<keyword evidence="10" id="KW-0129">CBS domain</keyword>
<dbReference type="SUPFAM" id="SSF54631">
    <property type="entry name" value="CBS-domain pair"/>
    <property type="match status" value="1"/>
</dbReference>
<evidence type="ECO:0000256" key="4">
    <source>
        <dbReference type="ARBA" id="ARBA00022989"/>
    </source>
</evidence>
<dbReference type="Gene3D" id="3.10.580.10">
    <property type="entry name" value="CBS-domain"/>
    <property type="match status" value="1"/>
</dbReference>
<comment type="subcellular location">
    <subcellularLocation>
        <location evidence="1">Membrane</location>
        <topology evidence="1">Multi-pass membrane protein</topology>
    </subcellularLocation>
</comment>
<keyword evidence="3 11" id="KW-0812">Transmembrane</keyword>
<dbReference type="GO" id="GO:0005254">
    <property type="term" value="F:chloride channel activity"/>
    <property type="evidence" value="ECO:0007669"/>
    <property type="project" value="UniProtKB-KW"/>
</dbReference>
<feature type="transmembrane region" description="Helical" evidence="11">
    <location>
        <begin position="72"/>
        <end position="94"/>
    </location>
</feature>
<evidence type="ECO:0000259" key="12">
    <source>
        <dbReference type="PROSITE" id="PS51371"/>
    </source>
</evidence>
<evidence type="ECO:0000256" key="9">
    <source>
        <dbReference type="ARBA" id="ARBA00023303"/>
    </source>
</evidence>
<dbReference type="PRINTS" id="PR00762">
    <property type="entry name" value="CLCHANNEL"/>
</dbReference>
<feature type="domain" description="CBS" evidence="12">
    <location>
        <begin position="525"/>
        <end position="583"/>
    </location>
</feature>
<feature type="transmembrane region" description="Helical" evidence="11">
    <location>
        <begin position="204"/>
        <end position="223"/>
    </location>
</feature>
<dbReference type="InterPro" id="IPR050368">
    <property type="entry name" value="ClC-type_chloride_channel"/>
</dbReference>
<dbReference type="SUPFAM" id="SSF81340">
    <property type="entry name" value="Clc chloride channel"/>
    <property type="match status" value="1"/>
</dbReference>
<keyword evidence="5" id="KW-0406">Ion transport</keyword>
<accession>A0A1E5Q6A0</accession>
<keyword evidence="4 11" id="KW-1133">Transmembrane helix</keyword>
<dbReference type="CDD" id="cd00400">
    <property type="entry name" value="Voltage_gated_ClC"/>
    <property type="match status" value="1"/>
</dbReference>
<keyword evidence="2" id="KW-0813">Transport</keyword>
<feature type="transmembrane region" description="Helical" evidence="11">
    <location>
        <begin position="278"/>
        <end position="302"/>
    </location>
</feature>
<evidence type="ECO:0000256" key="8">
    <source>
        <dbReference type="ARBA" id="ARBA00023214"/>
    </source>
</evidence>
<dbReference type="Proteomes" id="UP000095347">
    <property type="component" value="Unassembled WGS sequence"/>
</dbReference>
<keyword evidence="8" id="KW-0868">Chloride</keyword>
<feature type="transmembrane region" description="Helical" evidence="11">
    <location>
        <begin position="377"/>
        <end position="399"/>
    </location>
</feature>
<dbReference type="InterPro" id="IPR000644">
    <property type="entry name" value="CBS_dom"/>
</dbReference>
<evidence type="ECO:0000256" key="11">
    <source>
        <dbReference type="SAM" id="Phobius"/>
    </source>
</evidence>
<evidence type="ECO:0000313" key="13">
    <source>
        <dbReference type="EMBL" id="OEJ66196.1"/>
    </source>
</evidence>
<dbReference type="STRING" id="28181.BEN30_12435"/>
<dbReference type="InterPro" id="IPR046342">
    <property type="entry name" value="CBS_dom_sf"/>
</dbReference>
<feature type="transmembrane region" description="Helical" evidence="11">
    <location>
        <begin position="244"/>
        <end position="266"/>
    </location>
</feature>
<evidence type="ECO:0000256" key="5">
    <source>
        <dbReference type="ARBA" id="ARBA00023065"/>
    </source>
</evidence>
<sequence>MLRPLYSSSRLFQAARQYFRNDQLMLAMLSVIIGIVTGALVIAFREGILFFQATFYGAIGERLYDVAAGLPWWHLLAVPTLGGLVVGVLIHYGLRDQRPHGVADVIEASALKGGRMSLTTGLRAAFINALSIGCGASVGREGPAVHLGASFAGWVAKQLDLSRSLSRTLLGCGVAAAVAGSFNAPIAGALFANEVVIGHYALKAFAPVVIASVTGTVVSRAYYGDYPAFVLPPHEILSYFEFPAFILLGVLAGLTASLLLRTIFTAQDLSKTLPVPPWGLPAIGGFMIGVMALVLPQVLGVGYGITDDALGDSLALGLLVAVLVGKIIATGISLGFGFGGGIFSPSLVVGAMLGGAFGIVVTSFMPELNTGTGGYTLIGMGAVAAATLGAPISTTLIVFEMTGDYALTMGLLLAVVISTAITRNVSKTSFFALQLERRGLDLKGGFESGLLRASRVCDVMEENAELLNRNLPLASLRVCLQESSTGELFVVDDHGGLVGTVTLADLTEAAFDSELDFLVNAADVMRRNPPMLLCNDHLETALLTMRDSGESLIAVVDNSENCKFLGVIEEKHVMAAYNRALLLSRYEERDV</sequence>
<dbReference type="Pfam" id="PF00571">
    <property type="entry name" value="CBS"/>
    <property type="match status" value="2"/>
</dbReference>
<evidence type="ECO:0000256" key="6">
    <source>
        <dbReference type="ARBA" id="ARBA00023136"/>
    </source>
</evidence>
<dbReference type="AlphaFoldDB" id="A0A1E5Q6A0"/>
<evidence type="ECO:0000256" key="1">
    <source>
        <dbReference type="ARBA" id="ARBA00004141"/>
    </source>
</evidence>
<dbReference type="OrthoDB" id="9767361at2"/>
<feature type="transmembrane region" description="Helical" evidence="11">
    <location>
        <begin position="342"/>
        <end position="365"/>
    </location>
</feature>
<gene>
    <name evidence="13" type="ORF">BEN30_12435</name>
</gene>
<dbReference type="EMBL" id="MCGG01000036">
    <property type="protein sequence ID" value="OEJ66196.1"/>
    <property type="molecule type" value="Genomic_DNA"/>
</dbReference>
<evidence type="ECO:0000256" key="7">
    <source>
        <dbReference type="ARBA" id="ARBA00023173"/>
    </source>
</evidence>
<dbReference type="GO" id="GO:0034707">
    <property type="term" value="C:chloride channel complex"/>
    <property type="evidence" value="ECO:0007669"/>
    <property type="project" value="UniProtKB-KW"/>
</dbReference>
<evidence type="ECO:0000256" key="3">
    <source>
        <dbReference type="ARBA" id="ARBA00022692"/>
    </source>
</evidence>
<evidence type="ECO:0000256" key="10">
    <source>
        <dbReference type="PROSITE-ProRule" id="PRU00703"/>
    </source>
</evidence>
<feature type="transmembrane region" description="Helical" evidence="11">
    <location>
        <begin position="314"/>
        <end position="336"/>
    </location>
</feature>
<dbReference type="PROSITE" id="PS51371">
    <property type="entry name" value="CBS"/>
    <property type="match status" value="2"/>
</dbReference>
<feature type="transmembrane region" description="Helical" evidence="11">
    <location>
        <begin position="24"/>
        <end position="44"/>
    </location>
</feature>
<feature type="transmembrane region" description="Helical" evidence="11">
    <location>
        <begin position="405"/>
        <end position="425"/>
    </location>
</feature>
<evidence type="ECO:0000313" key="14">
    <source>
        <dbReference type="Proteomes" id="UP000095347"/>
    </source>
</evidence>
<organism evidence="13 14">
    <name type="scientific">Magnetovibrio blakemorei</name>
    <dbReference type="NCBI Taxonomy" id="28181"/>
    <lineage>
        <taxon>Bacteria</taxon>
        <taxon>Pseudomonadati</taxon>
        <taxon>Pseudomonadota</taxon>
        <taxon>Alphaproteobacteria</taxon>
        <taxon>Rhodospirillales</taxon>
        <taxon>Magnetovibrionaceae</taxon>
        <taxon>Magnetovibrio</taxon>
    </lineage>
</organism>
<reference evidence="14" key="1">
    <citation type="submission" date="2016-07" db="EMBL/GenBank/DDBJ databases">
        <authorList>
            <person name="Florea S."/>
            <person name="Webb J.S."/>
            <person name="Jaromczyk J."/>
            <person name="Schardl C.L."/>
        </authorList>
    </citation>
    <scope>NUCLEOTIDE SEQUENCE [LARGE SCALE GENOMIC DNA]</scope>
    <source>
        <strain evidence="14">MV-1</strain>
    </source>
</reference>
<dbReference type="RefSeq" id="WP_069958401.1">
    <property type="nucleotide sequence ID" value="NZ_MCGG01000036.1"/>
</dbReference>
<dbReference type="PANTHER" id="PTHR43427">
    <property type="entry name" value="CHLORIDE CHANNEL PROTEIN CLC-E"/>
    <property type="match status" value="1"/>
</dbReference>
<dbReference type="Pfam" id="PF00654">
    <property type="entry name" value="Voltage_CLC"/>
    <property type="match status" value="1"/>
</dbReference>
<keyword evidence="9" id="KW-0407">Ion channel</keyword>
<keyword evidence="14" id="KW-1185">Reference proteome</keyword>
<feature type="domain" description="CBS" evidence="12">
    <location>
        <begin position="460"/>
        <end position="517"/>
    </location>
</feature>
<dbReference type="Gene3D" id="1.10.3080.10">
    <property type="entry name" value="Clc chloride channel"/>
    <property type="match status" value="1"/>
</dbReference>
<name>A0A1E5Q6A0_9PROT</name>
<keyword evidence="6 11" id="KW-0472">Membrane</keyword>
<protein>
    <recommendedName>
        <fullName evidence="12">CBS domain-containing protein</fullName>
    </recommendedName>
</protein>
<evidence type="ECO:0000256" key="2">
    <source>
        <dbReference type="ARBA" id="ARBA00022448"/>
    </source>
</evidence>
<keyword evidence="7" id="KW-0869">Chloride channel</keyword>
<proteinExistence type="predicted"/>
<dbReference type="PANTHER" id="PTHR43427:SF6">
    <property type="entry name" value="CHLORIDE CHANNEL PROTEIN CLC-E"/>
    <property type="match status" value="1"/>
</dbReference>
<comment type="caution">
    <text evidence="13">The sequence shown here is derived from an EMBL/GenBank/DDBJ whole genome shotgun (WGS) entry which is preliminary data.</text>
</comment>
<dbReference type="InterPro" id="IPR001807">
    <property type="entry name" value="ClC"/>
</dbReference>